<dbReference type="EMBL" id="AF281817">
    <property type="protein sequence ID" value="AAK57106.1"/>
    <property type="molecule type" value="Genomic_DNA"/>
</dbReference>
<proteinExistence type="inferred from homology"/>
<dbReference type="HAMAP" id="MF_04007">
    <property type="entry name" value="HSV_DNBI"/>
    <property type="match status" value="1"/>
</dbReference>
<evidence type="ECO:0000313" key="5">
    <source>
        <dbReference type="EMBL" id="AAK57106.1"/>
    </source>
</evidence>
<evidence type="ECO:0000313" key="6">
    <source>
        <dbReference type="Proteomes" id="UP000137095"/>
    </source>
</evidence>
<dbReference type="RefSeq" id="NP_116411.1">
    <property type="nucleotide sequence ID" value="NC_002794.1"/>
</dbReference>
<dbReference type="InterPro" id="IPR000635">
    <property type="entry name" value="Viral_ssDNA-bd"/>
</dbReference>
<sequence length="1193" mass="129835">MEDDLNTLAPLGPAAWLFVCPRQDEWCDVLAALSLCDRSSSVAIAPLLVDLTVDRDFQVAVRTPISRYEGGVLTKVTSMWPAAFVFHNAEAIVSRTEDHGDVGGLCAEARARFGVASYRAEAERADTDFTELWAALGVDGARVVMYAVVGYGLKELLYAGQLVPCVEEARTVLLGAVEAFKLPLYPATLFADGDATADGAAAVGLRSRTPFVDRRGLYVSALSEALFYYVFTALGQALRFGHTEHLIDEGMKQFLQDTQNSVKLAPQKRYYGYLSQKLTPGERDQLLLCDAIACELAFSFASVYFDSAYEPAPLMNYSEWPLVRAAEGHADLLRRLSELKLHLSAHVGALVFSGNSVLYQTRIAFFSAANKVPAGGTAQDGLLKAVQFCNGLTCLTEDALNDACRTVKFEGPGGGGGGRDEQFTPQHLAWACATSPHLMSDLVWYLNRLAIYNTGQNGGSALYEHLVHCAVNLCPACRGRCCQSCYQTAFVRIQTRLPPLPKQLKREPFVLTLFSRFLCDVDVLGTFGKRYAGDAKEPSAASLAAAPGEARKVGDEAGLGAGGGGPGGRLGVNVDRLKYFNQILDYCKRNSLIDPSTGEDTLAVRGRADFMSALSGLNRCVDEAAMALVSEVRMKSNRDEVAGATQAFNLDLNPYAVAFSPLLAHQYYRAFFLIVQNLALVSASSYVVDNPLTVSSLSRWLLQHFQSICGAFASNSARKGLLFTKDAKCSKSVEFERFMDFALYAASGRHVLLSTETKLCKLSVCMLRTCRVKNRPIPRGGKGLPVSVFFKRDVVQRRNPVRGCLAFLLYAFHERLFPGCGLSCLDFWQKVYHNALPKSVAIGKMEEFNAFVKYVLNVTTEYNEHDLIDVPPSNLLSYVEYRFHNKFLCFYGFGDYLSTLHGLSTKLVPQNHLNFPHLLAASPKFASVAEYVLYFKKLKLDGVPPPHVATFSRESLVRSVFENRSLVTVAFGIEKYSTSGGSREVFHFGQIGYFAGNGVERSLNVNSMGGGDYRYMRQRFVLATRLVDLLLRRSRRETVLFDADLLRTRVLAALESHDTQLDPELAAIAEIMDGRGGEPPEYEDVLFFVDGQECLAASIVGKIKELIKKGVEDFSLTALGADAGAGGGPAGSAGGPESGGGAGAAGGEGTYDLSALFLDVENECVVLEGPTAAALDGGGDGDECAFPAKRLRL</sequence>
<evidence type="ECO:0000256" key="2">
    <source>
        <dbReference type="ARBA" id="ARBA00022705"/>
    </source>
</evidence>
<dbReference type="OrthoDB" id="176at10239"/>
<keyword evidence="2" id="KW-0235">DNA replication</keyword>
<dbReference type="GO" id="GO:0006260">
    <property type="term" value="P:DNA replication"/>
    <property type="evidence" value="ECO:0007669"/>
    <property type="project" value="UniProtKB-KW"/>
</dbReference>
<dbReference type="GO" id="GO:0042025">
    <property type="term" value="C:host cell nucleus"/>
    <property type="evidence" value="ECO:0007669"/>
    <property type="project" value="InterPro"/>
</dbReference>
<dbReference type="InterPro" id="IPR043031">
    <property type="entry name" value="Viral_ssDBP_head"/>
</dbReference>
<dbReference type="SUPFAM" id="SSF118208">
    <property type="entry name" value="Viral ssDNA binding protein"/>
    <property type="match status" value="1"/>
</dbReference>
<dbReference type="Proteomes" id="UP000137095">
    <property type="component" value="Segment"/>
</dbReference>
<evidence type="ECO:0000256" key="4">
    <source>
        <dbReference type="SAM" id="MobiDB-lite"/>
    </source>
</evidence>
<accession>Q77L97</accession>
<dbReference type="Pfam" id="PF00747">
    <property type="entry name" value="Viral_DNA_bp"/>
    <property type="match status" value="1"/>
</dbReference>
<dbReference type="GeneID" id="921124"/>
<keyword evidence="6" id="KW-1185">Reference proteome</keyword>
<dbReference type="KEGG" id="vg:921124"/>
<dbReference type="SMR" id="Q77L97"/>
<dbReference type="Gene3D" id="1.20.190.40">
    <property type="entry name" value="Viral ssDNA binding protein, head domain"/>
    <property type="match status" value="1"/>
</dbReference>
<organism evidence="5 6">
    <name type="scientific">Tupaiid herpesvirus 1 (strain 1)</name>
    <name type="common">TuHV-1</name>
    <name type="synonym">Herpesvirus tupaia (strain 1)</name>
    <dbReference type="NCBI Taxonomy" id="10397"/>
    <lineage>
        <taxon>Viruses</taxon>
        <taxon>Duplodnaviria</taxon>
        <taxon>Heunggongvirae</taxon>
        <taxon>Peploviricota</taxon>
        <taxon>Herviviricetes</taxon>
        <taxon>Herpesvirales</taxon>
        <taxon>Orthoherpesviridae</taxon>
        <taxon>Betaherpesvirinae</taxon>
        <taxon>Quwivirus</taxon>
        <taxon>Quwivirus tupaiidbeta1</taxon>
    </lineage>
</organism>
<name>Q77L97_TUHV1</name>
<protein>
    <submittedName>
        <fullName evidence="5">T57</fullName>
    </submittedName>
</protein>
<reference evidence="5 6" key="1">
    <citation type="journal article" date="2001" name="J. Virol.">
        <title>Analysis and characterization of the complete genome of tupaia (tree shrew) herpesvirus.</title>
        <authorList>
            <person name="Bahr U."/>
            <person name="Darai G."/>
        </authorList>
    </citation>
    <scope>NUCLEOTIDE SEQUENCE [LARGE SCALE GENOMIC DNA]</scope>
    <source>
        <strain evidence="5">2</strain>
    </source>
</reference>
<dbReference type="GO" id="GO:0003697">
    <property type="term" value="F:single-stranded DNA binding"/>
    <property type="evidence" value="ECO:0007669"/>
    <property type="project" value="InterPro"/>
</dbReference>
<evidence type="ECO:0000256" key="1">
    <source>
        <dbReference type="ARBA" id="ARBA00022562"/>
    </source>
</evidence>
<organismHost>
    <name type="scientific">Tupaia belangeri</name>
    <name type="common">Common tree shrew</name>
    <name type="synonym">Tupaia glis belangeri</name>
    <dbReference type="NCBI Taxonomy" id="37347"/>
</organismHost>
<keyword evidence="3" id="KW-0238">DNA-binding</keyword>
<feature type="region of interest" description="Disordered" evidence="4">
    <location>
        <begin position="1125"/>
        <end position="1145"/>
    </location>
</feature>
<evidence type="ECO:0000256" key="3">
    <source>
        <dbReference type="ARBA" id="ARBA00023125"/>
    </source>
</evidence>
<dbReference type="InterPro" id="IPR035989">
    <property type="entry name" value="DBP_sf"/>
</dbReference>
<keyword evidence="1" id="KW-1048">Host nucleus</keyword>